<evidence type="ECO:0000256" key="4">
    <source>
        <dbReference type="ARBA" id="ARBA00016244"/>
    </source>
</evidence>
<dbReference type="GO" id="GO:0005198">
    <property type="term" value="F:structural molecule activity"/>
    <property type="evidence" value="ECO:0007669"/>
    <property type="project" value="UniProtKB-UniRule"/>
</dbReference>
<comment type="subcellular location">
    <subcellularLocation>
        <location evidence="1 7">Bacterial flagellum</location>
    </subcellularLocation>
    <subcellularLocation>
        <location evidence="2 7">Secreted</location>
    </subcellularLocation>
</comment>
<reference evidence="10" key="2">
    <citation type="submission" date="2023-02" db="EMBL/GenBank/DDBJ databases">
        <title>'Rhodoalgimonas zhirmunskyi' gen. nov., isolated from a red alga.</title>
        <authorList>
            <person name="Nedashkovskaya O.I."/>
            <person name="Otstavnykh N.Y."/>
            <person name="Bystritskaya E.P."/>
            <person name="Balabanova L.A."/>
            <person name="Isaeva M.P."/>
        </authorList>
    </citation>
    <scope>NUCLEOTIDE SEQUENCE</scope>
    <source>
        <strain evidence="10">KCTC 52189</strain>
    </source>
</reference>
<accession>A0AAE3WFT4</accession>
<evidence type="ECO:0000256" key="7">
    <source>
        <dbReference type="RuleBase" id="RU362065"/>
    </source>
</evidence>
<keyword evidence="10" id="KW-0969">Cilium</keyword>
<keyword evidence="10" id="KW-0282">Flagellum</keyword>
<dbReference type="Pfam" id="PF22638">
    <property type="entry name" value="FlgK_D1"/>
    <property type="match status" value="1"/>
</dbReference>
<organism evidence="10 11">
    <name type="scientific">Marimonas arenosa</name>
    <dbReference type="NCBI Taxonomy" id="1795305"/>
    <lineage>
        <taxon>Bacteria</taxon>
        <taxon>Pseudomonadati</taxon>
        <taxon>Pseudomonadota</taxon>
        <taxon>Alphaproteobacteria</taxon>
        <taxon>Rhodobacterales</taxon>
        <taxon>Paracoccaceae</taxon>
        <taxon>Marimonas</taxon>
    </lineage>
</organism>
<keyword evidence="11" id="KW-1185">Reference proteome</keyword>
<dbReference type="GO" id="GO:0005576">
    <property type="term" value="C:extracellular region"/>
    <property type="evidence" value="ECO:0007669"/>
    <property type="project" value="UniProtKB-SubCell"/>
</dbReference>
<dbReference type="InterPro" id="IPR010930">
    <property type="entry name" value="Flg_bb/hook_C_dom"/>
</dbReference>
<dbReference type="PANTHER" id="PTHR30033:SF1">
    <property type="entry name" value="FLAGELLAR HOOK-ASSOCIATED PROTEIN 1"/>
    <property type="match status" value="1"/>
</dbReference>
<keyword evidence="5 7" id="KW-0964">Secreted</keyword>
<feature type="domain" description="Flagellar hook-associated protein FlgK helical" evidence="9">
    <location>
        <begin position="89"/>
        <end position="323"/>
    </location>
</feature>
<evidence type="ECO:0000313" key="10">
    <source>
        <dbReference type="EMBL" id="MDQ2090880.1"/>
    </source>
</evidence>
<dbReference type="GO" id="GO:0044780">
    <property type="term" value="P:bacterial-type flagellum assembly"/>
    <property type="evidence" value="ECO:0007669"/>
    <property type="project" value="InterPro"/>
</dbReference>
<comment type="caution">
    <text evidence="10">The sequence shown here is derived from an EMBL/GenBank/DDBJ whole genome shotgun (WGS) entry which is preliminary data.</text>
</comment>
<keyword evidence="6 7" id="KW-0975">Bacterial flagellum</keyword>
<evidence type="ECO:0000256" key="1">
    <source>
        <dbReference type="ARBA" id="ARBA00004365"/>
    </source>
</evidence>
<dbReference type="InterPro" id="IPR053927">
    <property type="entry name" value="FlgK_helical"/>
</dbReference>
<evidence type="ECO:0000259" key="8">
    <source>
        <dbReference type="Pfam" id="PF06429"/>
    </source>
</evidence>
<keyword evidence="10" id="KW-0966">Cell projection</keyword>
<dbReference type="Proteomes" id="UP001226762">
    <property type="component" value="Unassembled WGS sequence"/>
</dbReference>
<gene>
    <name evidence="7 10" type="primary">flgK</name>
    <name evidence="10" type="ORF">NO357_13300</name>
</gene>
<reference evidence="10" key="1">
    <citation type="submission" date="2022-07" db="EMBL/GenBank/DDBJ databases">
        <authorList>
            <person name="Otstavnykh N."/>
            <person name="Isaeva M."/>
            <person name="Bystritskaya E."/>
        </authorList>
    </citation>
    <scope>NUCLEOTIDE SEQUENCE</scope>
    <source>
        <strain evidence="10">KCTC 52189</strain>
    </source>
</reference>
<dbReference type="InterPro" id="IPR002371">
    <property type="entry name" value="FlgK"/>
</dbReference>
<name>A0AAE3WFT4_9RHOB</name>
<proteinExistence type="inferred from homology"/>
<sequence>MSLSGALSNALSGLTAASRAAQITASNLSNIMTEGYGRRELEVSARVIGGHGGVQVNGILRHANPGLIAERRMASSDQAGSSRLADFFQRLEALVGTPVAGDSLSARIADFEASLVQATSRPDLAGRLNQVFMDATEVVKTFARVSDGIQTLRGEADREIGATVDRLNTTLGQVRDLNIQISHAMVNGRDTSAMQDQRQILVDEISEIVPVKEFQRDLGAIALFTPGGAILVDGTAAELSFSPTNVVVPHMTLAGGLLSGLEINGEPVSTAPSGGPISGGRLAALFQIRDELAPETQSQLDAVARDLVERFQDAGLDATRAPGDPGLFTDGGLAFAAANEMGLAGRLEINAAVDPDAGGATWRLRDGLGAAVPGPVGNSQLLQDMQAALNVLRVPTSGDFGTGAQSATNLQATFLGEIGSAREVSDQAVSFAAARFSAVNTEVLEEGVDSDQEMQRLMLIEQAYAANARMMEVVDDMMQALMRI</sequence>
<dbReference type="Pfam" id="PF06429">
    <property type="entry name" value="Flg_bbr_C"/>
    <property type="match status" value="1"/>
</dbReference>
<dbReference type="EMBL" id="JANHAX010000003">
    <property type="protein sequence ID" value="MDQ2090880.1"/>
    <property type="molecule type" value="Genomic_DNA"/>
</dbReference>
<evidence type="ECO:0000259" key="9">
    <source>
        <dbReference type="Pfam" id="PF22638"/>
    </source>
</evidence>
<dbReference type="NCBIfam" id="TIGR02492">
    <property type="entry name" value="flgK_ends"/>
    <property type="match status" value="1"/>
</dbReference>
<dbReference type="PRINTS" id="PR01005">
    <property type="entry name" value="FLGHOOKAP1"/>
</dbReference>
<feature type="domain" description="Flagellar basal-body/hook protein C-terminal" evidence="8">
    <location>
        <begin position="447"/>
        <end position="483"/>
    </location>
</feature>
<evidence type="ECO:0000256" key="3">
    <source>
        <dbReference type="ARBA" id="ARBA00009677"/>
    </source>
</evidence>
<evidence type="ECO:0000256" key="5">
    <source>
        <dbReference type="ARBA" id="ARBA00022525"/>
    </source>
</evidence>
<dbReference type="PANTHER" id="PTHR30033">
    <property type="entry name" value="FLAGELLAR HOOK-ASSOCIATED PROTEIN 1"/>
    <property type="match status" value="1"/>
</dbReference>
<evidence type="ECO:0000256" key="2">
    <source>
        <dbReference type="ARBA" id="ARBA00004613"/>
    </source>
</evidence>
<evidence type="ECO:0000256" key="6">
    <source>
        <dbReference type="ARBA" id="ARBA00023143"/>
    </source>
</evidence>
<protein>
    <recommendedName>
        <fullName evidence="4 7">Flagellar hook-associated protein 1</fullName>
        <shortName evidence="7">HAP1</shortName>
    </recommendedName>
</protein>
<dbReference type="RefSeq" id="WP_306736146.1">
    <property type="nucleotide sequence ID" value="NZ_JANHAX010000003.1"/>
</dbReference>
<dbReference type="SUPFAM" id="SSF64518">
    <property type="entry name" value="Phase 1 flagellin"/>
    <property type="match status" value="1"/>
</dbReference>
<dbReference type="GO" id="GO:0009424">
    <property type="term" value="C:bacterial-type flagellum hook"/>
    <property type="evidence" value="ECO:0007669"/>
    <property type="project" value="UniProtKB-UniRule"/>
</dbReference>
<comment type="similarity">
    <text evidence="3 7">Belongs to the flagella basal body rod proteins family.</text>
</comment>
<evidence type="ECO:0000313" key="11">
    <source>
        <dbReference type="Proteomes" id="UP001226762"/>
    </source>
</evidence>
<dbReference type="AlphaFoldDB" id="A0AAE3WFT4"/>